<dbReference type="InterPro" id="IPR020056">
    <property type="entry name" value="Rbsml_bL25/Gln-tRNA_synth_N"/>
</dbReference>
<dbReference type="GO" id="GO:0017101">
    <property type="term" value="C:aminoacyl-tRNA synthetase multienzyme complex"/>
    <property type="evidence" value="ECO:0007669"/>
    <property type="project" value="UniProtKB-ARBA"/>
</dbReference>
<dbReference type="NCBIfam" id="TIGR00463">
    <property type="entry name" value="gltX_arch"/>
    <property type="match status" value="1"/>
</dbReference>
<evidence type="ECO:0000313" key="17">
    <source>
        <dbReference type="Proteomes" id="UP000887572"/>
    </source>
</evidence>
<dbReference type="InterPro" id="IPR014729">
    <property type="entry name" value="Rossmann-like_a/b/a_fold"/>
</dbReference>
<dbReference type="SUPFAM" id="SSF50715">
    <property type="entry name" value="Ribosomal protein L25-like"/>
    <property type="match status" value="1"/>
</dbReference>
<sequence>MAKQTRDEGKFVELEGAEMGKVVVRFPPEASGYLHIGHAKAALLNQFYQQSFSGQLILRFDDTNPAKENAHFEEVIEEDIRRLQVEWDRMSRTSDHFDALLDFCEQLLSTGKAYVDDTEAEQMRKEREERVESRNRGNAVEQNMALWGQMLKGSERGQQCCVRVKIDMRHNNGALRDPTIYRCKSESHVRHGDKYKVYPTYDFACPIVDSLEGVTHALRTTEYMDRDEQYYFICDALGLRKPRIWAFARLNMTHTVMSKRKLTWLVEQGIVSGWDDPRMPTVRGIIRRGLTVEGLKQFILAQGGSRSVVTMEWDKVWAFNRKVIDPVASRYTALDGTSATLVPVKIRQFVEEEYRRVPLHPKKPDGDSKEVWFSPDLLVERTDADCFKVGDTVTFVNWGNMKVAEVRRDEGEDGGRMASVEVDLDLDNKDYKKTMKVTWLANHAENFAINTVRYDHLISKSIIGKEEDWKELVNRDSVHVGTLLAEAALKSVKCGDIFQIQRKTFFICDENTSTSMTLIEIPDGKESKKETEANPSLIKTKTPKTGPIDLTIDESDFPTFRANLPSTFFRCSVDESSASFDFPTFRANLPSTFFRCSVDESSASFENNDFPTFRANLPSFFSRCSVDESPRSLRNSDFPTFRANLPSSFFRRSVDESSASFDFPTFRANLPSTFFRCSVDESSASFENNDFPTFRANLPSTFFRCSVDESSASFENNDFPTFRANLPSSFSRCSVDESPRSLRNSDFPTFRANLPSSFFRRSVDESSASLENNNFPTFRATSVDESSQSLRNTDFPTFRGPSSLFQTSVDESPKSPACKHFRHTVLVEKSPKLAYKPKLIRPNPASPSVVQLGLRRSQRTRLPRLLSHMGQKAQYKHDKDGNQVLVGVSEVVVNDRLLKKHRMLDIVTASRKEQESKHRKQIAKRKRRCQRTMHHISEVDEEED</sequence>
<evidence type="ECO:0000256" key="9">
    <source>
        <dbReference type="ARBA" id="ARBA00023146"/>
    </source>
</evidence>
<dbReference type="InterPro" id="IPR000924">
    <property type="entry name" value="Glu/Gln-tRNA-synth"/>
</dbReference>
<proteinExistence type="inferred from homology"/>
<comment type="subcellular location">
    <subcellularLocation>
        <location evidence="1">Cytoplasm</location>
    </subcellularLocation>
</comment>
<dbReference type="InterPro" id="IPR020061">
    <property type="entry name" value="Glu_tRNA_lig_a-bdl"/>
</dbReference>
<keyword evidence="8 12" id="KW-0648">Protein biosynthesis</keyword>
<dbReference type="GO" id="GO:0017102">
    <property type="term" value="C:methionyl glutamyl tRNA synthetase complex"/>
    <property type="evidence" value="ECO:0007669"/>
    <property type="project" value="TreeGrafter"/>
</dbReference>
<keyword evidence="6 12" id="KW-0547">Nucleotide-binding</keyword>
<dbReference type="FunFam" id="1.10.1160.10:FF:000001">
    <property type="entry name" value="Glutamine--tRNA ligase"/>
    <property type="match status" value="1"/>
</dbReference>
<dbReference type="Proteomes" id="UP000887572">
    <property type="component" value="Unplaced"/>
</dbReference>
<protein>
    <recommendedName>
        <fullName evidence="3">glutamate--tRNA ligase</fullName>
        <ecNumber evidence="3">6.1.1.17</ecNumber>
    </recommendedName>
    <alternativeName>
        <fullName evidence="10">Glutamyl-tRNA synthetase</fullName>
    </alternativeName>
</protein>
<dbReference type="Pfam" id="PF00749">
    <property type="entry name" value="tRNA-synt_1c"/>
    <property type="match status" value="1"/>
</dbReference>
<evidence type="ECO:0000256" key="7">
    <source>
        <dbReference type="ARBA" id="ARBA00022840"/>
    </source>
</evidence>
<dbReference type="GO" id="GO:0004818">
    <property type="term" value="F:glutamate-tRNA ligase activity"/>
    <property type="evidence" value="ECO:0007669"/>
    <property type="project" value="UniProtKB-EC"/>
</dbReference>
<dbReference type="FunFam" id="3.90.800.10:FF:000001">
    <property type="entry name" value="Glutamine--tRNA ligase"/>
    <property type="match status" value="1"/>
</dbReference>
<comment type="similarity">
    <text evidence="2">Belongs to the class-I aminoacyl-tRNA synthetase family. Glutamate--tRNA ligase type 2 subfamily.</text>
</comment>
<evidence type="ECO:0000256" key="6">
    <source>
        <dbReference type="ARBA" id="ARBA00022741"/>
    </source>
</evidence>
<dbReference type="InterPro" id="IPR020059">
    <property type="entry name" value="Glu/Gln-tRNA-synth_Ib_codon-bd"/>
</dbReference>
<dbReference type="Gene3D" id="3.40.50.620">
    <property type="entry name" value="HUPs"/>
    <property type="match status" value="1"/>
</dbReference>
<evidence type="ECO:0000256" key="11">
    <source>
        <dbReference type="ARBA" id="ARBA00048351"/>
    </source>
</evidence>
<dbReference type="InterPro" id="IPR050132">
    <property type="entry name" value="Gln/Glu-tRNA_Ligase"/>
</dbReference>
<organism evidence="17 18">
    <name type="scientific">Globodera rostochiensis</name>
    <name type="common">Golden nematode worm</name>
    <name type="synonym">Heterodera rostochiensis</name>
    <dbReference type="NCBI Taxonomy" id="31243"/>
    <lineage>
        <taxon>Eukaryota</taxon>
        <taxon>Metazoa</taxon>
        <taxon>Ecdysozoa</taxon>
        <taxon>Nematoda</taxon>
        <taxon>Chromadorea</taxon>
        <taxon>Rhabditida</taxon>
        <taxon>Tylenchina</taxon>
        <taxon>Tylenchomorpha</taxon>
        <taxon>Tylenchoidea</taxon>
        <taxon>Heteroderidae</taxon>
        <taxon>Heteroderinae</taxon>
        <taxon>Globodera</taxon>
    </lineage>
</organism>
<dbReference type="InterPro" id="IPR020058">
    <property type="entry name" value="Glu/Gln-tRNA-synth_Ib_cat-dom"/>
</dbReference>
<keyword evidence="5 12" id="KW-0436">Ligase</keyword>
<dbReference type="Gene3D" id="3.90.800.10">
    <property type="entry name" value="Glutamyl-tRNA Synthetase, Domain 3"/>
    <property type="match status" value="1"/>
</dbReference>
<feature type="domain" description="Glutamyl/glutaminyl-tRNA synthetase class Ib anti-codon binding" evidence="15">
    <location>
        <begin position="328"/>
        <end position="411"/>
    </location>
</feature>
<feature type="compositionally biased region" description="Basic residues" evidence="13">
    <location>
        <begin position="917"/>
        <end position="934"/>
    </location>
</feature>
<evidence type="ECO:0000259" key="15">
    <source>
        <dbReference type="Pfam" id="PF03950"/>
    </source>
</evidence>
<dbReference type="Gene3D" id="2.40.240.10">
    <property type="entry name" value="Ribosomal Protein L25, Chain P"/>
    <property type="match status" value="1"/>
</dbReference>
<feature type="region of interest" description="Disordered" evidence="13">
    <location>
        <begin position="910"/>
        <end position="944"/>
    </location>
</feature>
<evidence type="ECO:0000259" key="14">
    <source>
        <dbReference type="Pfam" id="PF00749"/>
    </source>
</evidence>
<evidence type="ECO:0000256" key="4">
    <source>
        <dbReference type="ARBA" id="ARBA00022490"/>
    </source>
</evidence>
<dbReference type="Gene3D" id="1.10.1160.10">
    <property type="entry name" value="Glutamyl-trna Synthetase, Domain 2"/>
    <property type="match status" value="1"/>
</dbReference>
<evidence type="ECO:0000313" key="18">
    <source>
        <dbReference type="WBParaSite" id="Gr19_v10_g17211.t1"/>
    </source>
</evidence>
<dbReference type="InterPro" id="IPR001412">
    <property type="entry name" value="aa-tRNA-synth_I_CS"/>
</dbReference>
<dbReference type="GO" id="GO:0005829">
    <property type="term" value="C:cytosol"/>
    <property type="evidence" value="ECO:0007669"/>
    <property type="project" value="TreeGrafter"/>
</dbReference>
<keyword evidence="9 12" id="KW-0030">Aminoacyl-tRNA synthetase</keyword>
<dbReference type="FunFam" id="3.40.50.620:FF:000070">
    <property type="entry name" value="Bifunctional glutamate/proline--tRNA ligase"/>
    <property type="match status" value="1"/>
</dbReference>
<dbReference type="Pfam" id="PF03950">
    <property type="entry name" value="tRNA-synt_1c_C"/>
    <property type="match status" value="1"/>
</dbReference>
<dbReference type="GO" id="GO:0006424">
    <property type="term" value="P:glutamyl-tRNA aminoacylation"/>
    <property type="evidence" value="ECO:0007669"/>
    <property type="project" value="InterPro"/>
</dbReference>
<evidence type="ECO:0000256" key="5">
    <source>
        <dbReference type="ARBA" id="ARBA00022598"/>
    </source>
</evidence>
<evidence type="ECO:0000256" key="13">
    <source>
        <dbReference type="SAM" id="MobiDB-lite"/>
    </source>
</evidence>
<reference evidence="18" key="1">
    <citation type="submission" date="2022-11" db="UniProtKB">
        <authorList>
            <consortium name="WormBaseParasite"/>
        </authorList>
    </citation>
    <scope>IDENTIFICATION</scope>
</reference>
<accession>A0A914HJJ3</accession>
<evidence type="ECO:0000256" key="3">
    <source>
        <dbReference type="ARBA" id="ARBA00012835"/>
    </source>
</evidence>
<dbReference type="SUPFAM" id="SSF52374">
    <property type="entry name" value="Nucleotidylyl transferase"/>
    <property type="match status" value="1"/>
</dbReference>
<dbReference type="EC" id="6.1.1.17" evidence="3"/>
<dbReference type="Pfam" id="PF20974">
    <property type="entry name" value="tRNA-synt_1c_C2"/>
    <property type="match status" value="1"/>
</dbReference>
<name>A0A914HJJ3_GLORO</name>
<dbReference type="InterPro" id="IPR004526">
    <property type="entry name" value="Glu-tRNA-synth_arc/euk"/>
</dbReference>
<keyword evidence="4" id="KW-0963">Cytoplasm</keyword>
<evidence type="ECO:0000256" key="2">
    <source>
        <dbReference type="ARBA" id="ARBA00008927"/>
    </source>
</evidence>
<dbReference type="PANTHER" id="PTHR43097:SF5">
    <property type="entry name" value="GLUTAMATE--TRNA LIGASE"/>
    <property type="match status" value="1"/>
</dbReference>
<keyword evidence="7 12" id="KW-0067">ATP-binding</keyword>
<dbReference type="GO" id="GO:0005524">
    <property type="term" value="F:ATP binding"/>
    <property type="evidence" value="ECO:0007669"/>
    <property type="project" value="UniProtKB-KW"/>
</dbReference>
<comment type="catalytic activity">
    <reaction evidence="11">
        <text>tRNA(Glu) + L-glutamate + ATP = L-glutamyl-tRNA(Glu) + AMP + diphosphate</text>
        <dbReference type="Rhea" id="RHEA:23540"/>
        <dbReference type="Rhea" id="RHEA-COMP:9663"/>
        <dbReference type="Rhea" id="RHEA-COMP:9680"/>
        <dbReference type="ChEBI" id="CHEBI:29985"/>
        <dbReference type="ChEBI" id="CHEBI:30616"/>
        <dbReference type="ChEBI" id="CHEBI:33019"/>
        <dbReference type="ChEBI" id="CHEBI:78442"/>
        <dbReference type="ChEBI" id="CHEBI:78520"/>
        <dbReference type="ChEBI" id="CHEBI:456215"/>
        <dbReference type="EC" id="6.1.1.17"/>
    </reaction>
</comment>
<evidence type="ECO:0000256" key="1">
    <source>
        <dbReference type="ARBA" id="ARBA00004496"/>
    </source>
</evidence>
<dbReference type="PROSITE" id="PS00178">
    <property type="entry name" value="AA_TRNA_LIGASE_I"/>
    <property type="match status" value="1"/>
</dbReference>
<evidence type="ECO:0000256" key="12">
    <source>
        <dbReference type="RuleBase" id="RU363037"/>
    </source>
</evidence>
<dbReference type="PRINTS" id="PR00987">
    <property type="entry name" value="TRNASYNTHGLU"/>
</dbReference>
<evidence type="ECO:0000256" key="10">
    <source>
        <dbReference type="ARBA" id="ARBA00030865"/>
    </source>
</evidence>
<evidence type="ECO:0000256" key="8">
    <source>
        <dbReference type="ARBA" id="ARBA00022917"/>
    </source>
</evidence>
<dbReference type="InterPro" id="IPR049437">
    <property type="entry name" value="tRNA-synt_1c_C2"/>
</dbReference>
<dbReference type="InterPro" id="IPR011035">
    <property type="entry name" value="Ribosomal_bL25/Gln-tRNA_synth"/>
</dbReference>
<feature type="domain" description="Glutamyl/glutaminyl-tRNA synthetase class Ib catalytic" evidence="14">
    <location>
        <begin position="21"/>
        <end position="325"/>
    </location>
</feature>
<dbReference type="AlphaFoldDB" id="A0A914HJJ3"/>
<dbReference type="PANTHER" id="PTHR43097">
    <property type="entry name" value="GLUTAMINE-TRNA LIGASE"/>
    <property type="match status" value="1"/>
</dbReference>
<evidence type="ECO:0000259" key="16">
    <source>
        <dbReference type="Pfam" id="PF20974"/>
    </source>
</evidence>
<keyword evidence="17" id="KW-1185">Reference proteome</keyword>
<dbReference type="WBParaSite" id="Gr19_v10_g17211.t1">
    <property type="protein sequence ID" value="Gr19_v10_g17211.t1"/>
    <property type="gene ID" value="Gr19_v10_g17211"/>
</dbReference>
<feature type="domain" description="tRNA synthetases class I (E and Q) anti-codon binding" evidence="16">
    <location>
        <begin position="436"/>
        <end position="509"/>
    </location>
</feature>